<feature type="compositionally biased region" description="Basic and acidic residues" evidence="1">
    <location>
        <begin position="197"/>
        <end position="214"/>
    </location>
</feature>
<accession>A0ABW1X0Q0</accession>
<reference evidence="3" key="1">
    <citation type="journal article" date="2019" name="Int. J. Syst. Evol. Microbiol.">
        <title>The Global Catalogue of Microorganisms (GCM) 10K type strain sequencing project: providing services to taxonomists for standard genome sequencing and annotation.</title>
        <authorList>
            <consortium name="The Broad Institute Genomics Platform"/>
            <consortium name="The Broad Institute Genome Sequencing Center for Infectious Disease"/>
            <person name="Wu L."/>
            <person name="Ma J."/>
        </authorList>
    </citation>
    <scope>NUCLEOTIDE SEQUENCE [LARGE SCALE GENOMIC DNA]</scope>
    <source>
        <strain evidence="3">CGMCC 1.15277</strain>
    </source>
</reference>
<feature type="compositionally biased region" description="Acidic residues" evidence="1">
    <location>
        <begin position="252"/>
        <end position="265"/>
    </location>
</feature>
<dbReference type="SUPFAM" id="SSF48452">
    <property type="entry name" value="TPR-like"/>
    <property type="match status" value="1"/>
</dbReference>
<keyword evidence="3" id="KW-1185">Reference proteome</keyword>
<evidence type="ECO:0000313" key="2">
    <source>
        <dbReference type="EMBL" id="MFC6396628.1"/>
    </source>
</evidence>
<evidence type="ECO:0008006" key="4">
    <source>
        <dbReference type="Google" id="ProtNLM"/>
    </source>
</evidence>
<comment type="caution">
    <text evidence="2">The sequence shown here is derived from an EMBL/GenBank/DDBJ whole genome shotgun (WGS) entry which is preliminary data.</text>
</comment>
<proteinExistence type="predicted"/>
<dbReference type="RefSeq" id="WP_343885586.1">
    <property type="nucleotide sequence ID" value="NZ_BAAAKI010000009.1"/>
</dbReference>
<feature type="region of interest" description="Disordered" evidence="1">
    <location>
        <begin position="174"/>
        <end position="271"/>
    </location>
</feature>
<dbReference type="Proteomes" id="UP001596266">
    <property type="component" value="Unassembled WGS sequence"/>
</dbReference>
<evidence type="ECO:0000256" key="1">
    <source>
        <dbReference type="SAM" id="MobiDB-lite"/>
    </source>
</evidence>
<gene>
    <name evidence="2" type="ORF">ACFP57_06465</name>
</gene>
<name>A0ABW1X0Q0_9ACTN</name>
<dbReference type="Gene3D" id="1.25.40.10">
    <property type="entry name" value="Tetratricopeptide repeat domain"/>
    <property type="match status" value="1"/>
</dbReference>
<sequence length="271" mass="29954">MALAHAQAARRRAARLPIVREATAETAYAAGDYATALTEYRALRRMTGGADYLPVLADCERALGRPQNALKLAKEAREERLSPEMVIEMTLVEAGARDDLGQRAEALRVLKNAIAGKVGGKHAQSRLRYAYADLLERAGDEDTAKRWFTSSAGLDPEQELDAEERVAKLEGLVLEVGEDDAEDEDVEDLTETEQDTDDARKGSEDDDRQHRDDERDGDDIAEDNVDLESADDVPDVEEADEDESDEHASDEHESDEDDSDDEPSDEELHGE</sequence>
<dbReference type="EMBL" id="JBHSUA010000013">
    <property type="protein sequence ID" value="MFC6396628.1"/>
    <property type="molecule type" value="Genomic_DNA"/>
</dbReference>
<evidence type="ECO:0000313" key="3">
    <source>
        <dbReference type="Proteomes" id="UP001596266"/>
    </source>
</evidence>
<feature type="compositionally biased region" description="Acidic residues" evidence="1">
    <location>
        <begin position="215"/>
        <end position="245"/>
    </location>
</feature>
<protein>
    <recommendedName>
        <fullName evidence="4">Replicase polyprotein 1ab</fullName>
    </recommendedName>
</protein>
<dbReference type="InterPro" id="IPR011990">
    <property type="entry name" value="TPR-like_helical_dom_sf"/>
</dbReference>
<organism evidence="2 3">
    <name type="scientific">Luteococcus sanguinis</name>
    <dbReference type="NCBI Taxonomy" id="174038"/>
    <lineage>
        <taxon>Bacteria</taxon>
        <taxon>Bacillati</taxon>
        <taxon>Actinomycetota</taxon>
        <taxon>Actinomycetes</taxon>
        <taxon>Propionibacteriales</taxon>
        <taxon>Propionibacteriaceae</taxon>
        <taxon>Luteococcus</taxon>
    </lineage>
</organism>
<feature type="compositionally biased region" description="Acidic residues" evidence="1">
    <location>
        <begin position="176"/>
        <end position="196"/>
    </location>
</feature>